<dbReference type="SUPFAM" id="SSF69318">
    <property type="entry name" value="Integrin alpha N-terminal domain"/>
    <property type="match status" value="1"/>
</dbReference>
<evidence type="ECO:0000313" key="9">
    <source>
        <dbReference type="Proteomes" id="UP000228626"/>
    </source>
</evidence>
<feature type="active site" description="Charge relay system" evidence="5">
    <location>
        <position position="135"/>
    </location>
</feature>
<dbReference type="AlphaFoldDB" id="A0A2H0V1E1"/>
<dbReference type="GO" id="GO:0006508">
    <property type="term" value="P:proteolysis"/>
    <property type="evidence" value="ECO:0007669"/>
    <property type="project" value="UniProtKB-KW"/>
</dbReference>
<evidence type="ECO:0000313" key="8">
    <source>
        <dbReference type="EMBL" id="PIR92901.1"/>
    </source>
</evidence>
<dbReference type="InterPro" id="IPR036852">
    <property type="entry name" value="Peptidase_S8/S53_dom_sf"/>
</dbReference>
<dbReference type="Gene3D" id="3.40.50.200">
    <property type="entry name" value="Peptidase S8/S53 domain"/>
    <property type="match status" value="1"/>
</dbReference>
<dbReference type="PANTHER" id="PTHR43399">
    <property type="entry name" value="SUBTILISIN-RELATED"/>
    <property type="match status" value="1"/>
</dbReference>
<dbReference type="CDD" id="cd07473">
    <property type="entry name" value="Peptidases_S8_Subtilisin_like"/>
    <property type="match status" value="1"/>
</dbReference>
<evidence type="ECO:0000256" key="6">
    <source>
        <dbReference type="RuleBase" id="RU003355"/>
    </source>
</evidence>
<dbReference type="SUPFAM" id="SSF52743">
    <property type="entry name" value="Subtilisin-like"/>
    <property type="match status" value="1"/>
</dbReference>
<proteinExistence type="inferred from homology"/>
<organism evidence="8 9">
    <name type="scientific">Candidatus Falkowbacteria bacterium CG10_big_fil_rev_8_21_14_0_10_43_10</name>
    <dbReference type="NCBI Taxonomy" id="1974567"/>
    <lineage>
        <taxon>Bacteria</taxon>
        <taxon>Candidatus Falkowiibacteriota</taxon>
    </lineage>
</organism>
<feature type="non-terminal residue" evidence="8">
    <location>
        <position position="487"/>
    </location>
</feature>
<dbReference type="PROSITE" id="PS00138">
    <property type="entry name" value="SUBTILASE_SER"/>
    <property type="match status" value="1"/>
</dbReference>
<evidence type="ECO:0000256" key="4">
    <source>
        <dbReference type="ARBA" id="ARBA00022825"/>
    </source>
</evidence>
<dbReference type="InterPro" id="IPR051048">
    <property type="entry name" value="Peptidase_S8/S53_subtilisin"/>
</dbReference>
<dbReference type="Proteomes" id="UP000228626">
    <property type="component" value="Unassembled WGS sequence"/>
</dbReference>
<feature type="active site" description="Charge relay system" evidence="5">
    <location>
        <position position="315"/>
    </location>
</feature>
<keyword evidence="2 5" id="KW-0645">Protease</keyword>
<protein>
    <recommendedName>
        <fullName evidence="7">Peptidase S8/S53 domain-containing protein</fullName>
    </recommendedName>
</protein>
<evidence type="ECO:0000256" key="3">
    <source>
        <dbReference type="ARBA" id="ARBA00022801"/>
    </source>
</evidence>
<dbReference type="InterPro" id="IPR023827">
    <property type="entry name" value="Peptidase_S8_Asp-AS"/>
</dbReference>
<feature type="active site" description="Charge relay system" evidence="5">
    <location>
        <position position="71"/>
    </location>
</feature>
<gene>
    <name evidence="8" type="ORF">COT99_03590</name>
</gene>
<dbReference type="PANTHER" id="PTHR43399:SF4">
    <property type="entry name" value="CELL WALL-ASSOCIATED PROTEASE"/>
    <property type="match status" value="1"/>
</dbReference>
<dbReference type="EMBL" id="PFAR01000044">
    <property type="protein sequence ID" value="PIR92901.1"/>
    <property type="molecule type" value="Genomic_DNA"/>
</dbReference>
<accession>A0A2H0V1E1</accession>
<evidence type="ECO:0000256" key="2">
    <source>
        <dbReference type="ARBA" id="ARBA00022670"/>
    </source>
</evidence>
<evidence type="ECO:0000256" key="1">
    <source>
        <dbReference type="ARBA" id="ARBA00011073"/>
    </source>
</evidence>
<comment type="similarity">
    <text evidence="1 5 6">Belongs to the peptidase S8 family.</text>
</comment>
<dbReference type="InterPro" id="IPR023828">
    <property type="entry name" value="Peptidase_S8_Ser-AS"/>
</dbReference>
<keyword evidence="3 5" id="KW-0378">Hydrolase</keyword>
<dbReference type="InterPro" id="IPR022398">
    <property type="entry name" value="Peptidase_S8_His-AS"/>
</dbReference>
<dbReference type="InterPro" id="IPR028994">
    <property type="entry name" value="Integrin_alpha_N"/>
</dbReference>
<evidence type="ECO:0000256" key="5">
    <source>
        <dbReference type="PROSITE-ProRule" id="PRU01240"/>
    </source>
</evidence>
<dbReference type="PROSITE" id="PS00136">
    <property type="entry name" value="SUBTILASE_ASP"/>
    <property type="match status" value="1"/>
</dbReference>
<feature type="domain" description="Peptidase S8/S53" evidence="7">
    <location>
        <begin position="63"/>
        <end position="350"/>
    </location>
</feature>
<dbReference type="PROSITE" id="PS00137">
    <property type="entry name" value="SUBTILASE_HIS"/>
    <property type="match status" value="1"/>
</dbReference>
<dbReference type="InterPro" id="IPR034204">
    <property type="entry name" value="PfSUB1-like_cat_dom"/>
</dbReference>
<keyword evidence="4 5" id="KW-0720">Serine protease</keyword>
<dbReference type="InterPro" id="IPR000209">
    <property type="entry name" value="Peptidase_S8/S53_dom"/>
</dbReference>
<name>A0A2H0V1E1_9BACT</name>
<dbReference type="PRINTS" id="PR00723">
    <property type="entry name" value="SUBTILISIN"/>
</dbReference>
<dbReference type="GO" id="GO:0004252">
    <property type="term" value="F:serine-type endopeptidase activity"/>
    <property type="evidence" value="ECO:0007669"/>
    <property type="project" value="UniProtKB-UniRule"/>
</dbReference>
<evidence type="ECO:0000259" key="7">
    <source>
        <dbReference type="Pfam" id="PF00082"/>
    </source>
</evidence>
<dbReference type="PROSITE" id="PS51892">
    <property type="entry name" value="SUBTILASE"/>
    <property type="match status" value="1"/>
</dbReference>
<dbReference type="InterPro" id="IPR015500">
    <property type="entry name" value="Peptidase_S8_subtilisin-rel"/>
</dbReference>
<sequence>MNNKKKSFFYNFFRSFTVLAVAIIFTRADFAYALIPSDMEYGSQWYLKKIGAPAAWDIKRESSQVVIAVLDTGVDISHPDLRDNIWKNKDEIAGNGVDDDRNGYIDDINGWDFVNNIPDPNPKFAEGFTDVGINHGTIIAGIIAARGNNAFGISGVTWQARIMPLKVMNDKGEGSVASVIKAIDYAIKNKADIINLSFVGMGFSRSLEEAIARAYSAGIMIVAAAGNEDNNQASHSLDDLKAYPVCYDGVSNMIIGVAAVDAIDQKADFSNYGFSCIDITAPGTSFLGLSVYKPAESYNGEWFNSYYKGYWSGTSMAAPLVSGSLALLKAANPKLKSSQLVETLLSNTDNISRLNPNYLGRLGRGRLNIAAALEEVHNNLISNQYYILTAPQSNSSGSLKVINSDNKTVTSFNAYDNNFKGGTNVAAGDVDGDGIDEIITGAGPGLPAEGGGPHVRIFSQSGELKGQFFAYNNNFRGGVNVAAGDLN</sequence>
<comment type="caution">
    <text evidence="8">The sequence shown here is derived from an EMBL/GenBank/DDBJ whole genome shotgun (WGS) entry which is preliminary data.</text>
</comment>
<reference evidence="9" key="1">
    <citation type="submission" date="2017-09" db="EMBL/GenBank/DDBJ databases">
        <title>Depth-based differentiation of microbial function through sediment-hosted aquifers and enrichment of novel symbionts in the deep terrestrial subsurface.</title>
        <authorList>
            <person name="Probst A.J."/>
            <person name="Ladd B."/>
            <person name="Jarett J.K."/>
            <person name="Geller-Mcgrath D.E."/>
            <person name="Sieber C.M.K."/>
            <person name="Emerson J.B."/>
            <person name="Anantharaman K."/>
            <person name="Thomas B.C."/>
            <person name="Malmstrom R."/>
            <person name="Stieglmeier M."/>
            <person name="Klingl A."/>
            <person name="Woyke T."/>
            <person name="Ryan C.M."/>
            <person name="Banfield J.F."/>
        </authorList>
    </citation>
    <scope>NUCLEOTIDE SEQUENCE [LARGE SCALE GENOMIC DNA]</scope>
</reference>
<dbReference type="Pfam" id="PF00082">
    <property type="entry name" value="Peptidase_S8"/>
    <property type="match status" value="1"/>
</dbReference>